<dbReference type="GO" id="GO:0003824">
    <property type="term" value="F:catalytic activity"/>
    <property type="evidence" value="ECO:0007669"/>
    <property type="project" value="InterPro"/>
</dbReference>
<dbReference type="GO" id="GO:0031177">
    <property type="term" value="F:phosphopantetheine binding"/>
    <property type="evidence" value="ECO:0007669"/>
    <property type="project" value="InterPro"/>
</dbReference>
<dbReference type="RefSeq" id="WP_139672732.1">
    <property type="nucleotide sequence ID" value="NZ_VDLY02000018.1"/>
</dbReference>
<evidence type="ECO:0000256" key="2">
    <source>
        <dbReference type="ARBA" id="ARBA00022450"/>
    </source>
</evidence>
<sequence length="869" mass="90508">MTVTPQEHACAPAQEVLWWVQHRSARKDVYNLTWRLTVSGLETEPLTHAWRLVTARHEALRTGFARRGDALVRQVRPAAEARSLVDVNEASWPAPFPADPEALLDELAALLHAEPFDLARAPLARLTLLNVAGRQELLVTVHHAVLDGWALHLVLAELDEAYGAVRSAVTAGEDPDGLTPERVFAELPVPYADFAERAGRPVPPESLAYWRAALSGARAAALLPDGPPRPGRDGAVVRHRLTRAASAAVPTVAHRVGSTHFAVLLGAVRAVLAAGGATGRTGIGVVVANRTSAADQSVVGYCAHNVVLADAVAPGDTLDAVAGRARDALWESLPHQHVGFDRVVDELPAADAEGLGAMPPVLITHHGRIGGGLTLGGAPARLLPSPSSTARCQLVIGISEEGVDTDVEIEYDAATLSEATVRAFLADVEETLTRSAGAPDTAVHAIGVRTRATAGAGAGTRQPAAAGPAGQPAAALPRSAGEPAAELLEFWRATLGVPVGADDDFFHLGGHSLQVLSLIDTVEGNTGRRLDVTEWLDRPTPRRMAELLGLQAAAPAAPPAGTKATAPPAPAATPSTGGLAVLAEGTPDGRWLHLIPGAATGRLPYRELADALPDDWRITVQENAEDTENAEDPAGAADTGDPDETAHTVAAMADRHLARLTAAEGTPDVLAGWSMGGLLAHAVAARLEAAGAPCPPLLLLDPPAPEAVRRARPTDFLSFTESALRGAGAEALRPAVLALGDSTEREARLLTALLRVAGARGAEARPDALSAHAALHRRHVAAMSGHVAAERVAAPALLVAADLDEEGVAQWRARCAGALSVVRLSTDHYGLLRGRPAREVARLADRLAARPGRPDAAQPAEEPLPLATR</sequence>
<keyword evidence="7" id="KW-1185">Reference proteome</keyword>
<dbReference type="OrthoDB" id="3447635at2"/>
<name>A0A5N6A1M4_9ACTN</name>
<gene>
    <name evidence="6" type="ORF">FH607_024685</name>
</gene>
<dbReference type="Pfam" id="PF00668">
    <property type="entry name" value="Condensation"/>
    <property type="match status" value="1"/>
</dbReference>
<dbReference type="InterPro" id="IPR001031">
    <property type="entry name" value="Thioesterase"/>
</dbReference>
<dbReference type="InterPro" id="IPR020802">
    <property type="entry name" value="TesA-like"/>
</dbReference>
<evidence type="ECO:0000313" key="6">
    <source>
        <dbReference type="EMBL" id="KAB8161580.1"/>
    </source>
</evidence>
<dbReference type="GO" id="GO:0005829">
    <property type="term" value="C:cytosol"/>
    <property type="evidence" value="ECO:0007669"/>
    <property type="project" value="TreeGrafter"/>
</dbReference>
<dbReference type="InterPro" id="IPR029058">
    <property type="entry name" value="AB_hydrolase_fold"/>
</dbReference>
<feature type="region of interest" description="Disordered" evidence="4">
    <location>
        <begin position="848"/>
        <end position="869"/>
    </location>
</feature>
<evidence type="ECO:0000259" key="5">
    <source>
        <dbReference type="PROSITE" id="PS50075"/>
    </source>
</evidence>
<dbReference type="PANTHER" id="PTHR45527">
    <property type="entry name" value="NONRIBOSOMAL PEPTIDE SYNTHETASE"/>
    <property type="match status" value="1"/>
</dbReference>
<feature type="compositionally biased region" description="Low complexity" evidence="4">
    <location>
        <begin position="854"/>
        <end position="869"/>
    </location>
</feature>
<reference evidence="6" key="1">
    <citation type="submission" date="2019-10" db="EMBL/GenBank/DDBJ databases">
        <title>Nonomuraea sp. nov., isolated from Phyllanthus amarus.</title>
        <authorList>
            <person name="Klykleung N."/>
            <person name="Tanasupawat S."/>
        </authorList>
    </citation>
    <scope>NUCLEOTIDE SEQUENCE [LARGE SCALE GENOMIC DNA]</scope>
    <source>
        <strain evidence="6">3MP-10</strain>
    </source>
</reference>
<dbReference type="InterPro" id="IPR023213">
    <property type="entry name" value="CAT-like_dom_sf"/>
</dbReference>
<dbReference type="SUPFAM" id="SSF47336">
    <property type="entry name" value="ACP-like"/>
    <property type="match status" value="1"/>
</dbReference>
<dbReference type="AlphaFoldDB" id="A0A5N6A1M4"/>
<keyword evidence="3" id="KW-0597">Phosphoprotein</keyword>
<dbReference type="SMART" id="SM00824">
    <property type="entry name" value="PKS_TE"/>
    <property type="match status" value="1"/>
</dbReference>
<dbReference type="InterPro" id="IPR020806">
    <property type="entry name" value="PKS_PP-bd"/>
</dbReference>
<evidence type="ECO:0000256" key="3">
    <source>
        <dbReference type="ARBA" id="ARBA00022553"/>
    </source>
</evidence>
<dbReference type="InterPro" id="IPR036736">
    <property type="entry name" value="ACP-like_sf"/>
</dbReference>
<feature type="compositionally biased region" description="Low complexity" evidence="4">
    <location>
        <begin position="454"/>
        <end position="475"/>
    </location>
</feature>
<dbReference type="Pfam" id="PF00975">
    <property type="entry name" value="Thioesterase"/>
    <property type="match status" value="1"/>
</dbReference>
<accession>A0A5N6A1M4</accession>
<dbReference type="GO" id="GO:0043041">
    <property type="term" value="P:amino acid activation for nonribosomal peptide biosynthetic process"/>
    <property type="evidence" value="ECO:0007669"/>
    <property type="project" value="TreeGrafter"/>
</dbReference>
<dbReference type="SMART" id="SM00823">
    <property type="entry name" value="PKS_PP"/>
    <property type="match status" value="1"/>
</dbReference>
<dbReference type="InterPro" id="IPR001242">
    <property type="entry name" value="Condensation_dom"/>
</dbReference>
<organism evidence="6 7">
    <name type="scientific">Streptomyces mimosae</name>
    <dbReference type="NCBI Taxonomy" id="2586635"/>
    <lineage>
        <taxon>Bacteria</taxon>
        <taxon>Bacillati</taxon>
        <taxon>Actinomycetota</taxon>
        <taxon>Actinomycetes</taxon>
        <taxon>Kitasatosporales</taxon>
        <taxon>Streptomycetaceae</taxon>
        <taxon>Streptomyces</taxon>
    </lineage>
</organism>
<comment type="cofactor">
    <cofactor evidence="1">
        <name>pantetheine 4'-phosphate</name>
        <dbReference type="ChEBI" id="CHEBI:47942"/>
    </cofactor>
</comment>
<dbReference type="Gene3D" id="1.10.1200.10">
    <property type="entry name" value="ACP-like"/>
    <property type="match status" value="1"/>
</dbReference>
<feature type="region of interest" description="Disordered" evidence="4">
    <location>
        <begin position="454"/>
        <end position="478"/>
    </location>
</feature>
<dbReference type="InterPro" id="IPR009081">
    <property type="entry name" value="PP-bd_ACP"/>
</dbReference>
<dbReference type="Proteomes" id="UP000314251">
    <property type="component" value="Unassembled WGS sequence"/>
</dbReference>
<feature type="domain" description="Carrier" evidence="5">
    <location>
        <begin position="478"/>
        <end position="552"/>
    </location>
</feature>
<dbReference type="Gene3D" id="3.30.559.30">
    <property type="entry name" value="Nonribosomal peptide synthetase, condensation domain"/>
    <property type="match status" value="1"/>
</dbReference>
<dbReference type="Pfam" id="PF00550">
    <property type="entry name" value="PP-binding"/>
    <property type="match status" value="1"/>
</dbReference>
<dbReference type="SUPFAM" id="SSF52777">
    <property type="entry name" value="CoA-dependent acyltransferases"/>
    <property type="match status" value="2"/>
</dbReference>
<dbReference type="PANTHER" id="PTHR45527:SF1">
    <property type="entry name" value="FATTY ACID SYNTHASE"/>
    <property type="match status" value="1"/>
</dbReference>
<dbReference type="EMBL" id="VDLY02000018">
    <property type="protein sequence ID" value="KAB8161580.1"/>
    <property type="molecule type" value="Genomic_DNA"/>
</dbReference>
<dbReference type="GO" id="GO:0017000">
    <property type="term" value="P:antibiotic biosynthetic process"/>
    <property type="evidence" value="ECO:0007669"/>
    <property type="project" value="UniProtKB-ARBA"/>
</dbReference>
<feature type="region of interest" description="Disordered" evidence="4">
    <location>
        <begin position="624"/>
        <end position="644"/>
    </location>
</feature>
<evidence type="ECO:0000256" key="1">
    <source>
        <dbReference type="ARBA" id="ARBA00001957"/>
    </source>
</evidence>
<dbReference type="Gene3D" id="3.30.559.10">
    <property type="entry name" value="Chloramphenicol acetyltransferase-like domain"/>
    <property type="match status" value="1"/>
</dbReference>
<evidence type="ECO:0000256" key="4">
    <source>
        <dbReference type="SAM" id="MobiDB-lite"/>
    </source>
</evidence>
<dbReference type="GO" id="GO:0044550">
    <property type="term" value="P:secondary metabolite biosynthetic process"/>
    <property type="evidence" value="ECO:0007669"/>
    <property type="project" value="TreeGrafter"/>
</dbReference>
<proteinExistence type="predicted"/>
<dbReference type="GO" id="GO:0008610">
    <property type="term" value="P:lipid biosynthetic process"/>
    <property type="evidence" value="ECO:0007669"/>
    <property type="project" value="UniProtKB-ARBA"/>
</dbReference>
<dbReference type="SUPFAM" id="SSF53474">
    <property type="entry name" value="alpha/beta-Hydrolases"/>
    <property type="match status" value="1"/>
</dbReference>
<keyword evidence="2" id="KW-0596">Phosphopantetheine</keyword>
<protein>
    <recommendedName>
        <fullName evidence="5">Carrier domain-containing protein</fullName>
    </recommendedName>
</protein>
<comment type="caution">
    <text evidence="6">The sequence shown here is derived from an EMBL/GenBank/DDBJ whole genome shotgun (WGS) entry which is preliminary data.</text>
</comment>
<dbReference type="PROSITE" id="PS50075">
    <property type="entry name" value="CARRIER"/>
    <property type="match status" value="1"/>
</dbReference>
<dbReference type="Gene3D" id="3.40.50.1820">
    <property type="entry name" value="alpha/beta hydrolase"/>
    <property type="match status" value="1"/>
</dbReference>
<evidence type="ECO:0000313" key="7">
    <source>
        <dbReference type="Proteomes" id="UP000314251"/>
    </source>
</evidence>